<reference evidence="3" key="1">
    <citation type="journal article" date="2019" name="Int. J. Syst. Evol. Microbiol.">
        <title>The Global Catalogue of Microorganisms (GCM) 10K type strain sequencing project: providing services to taxonomists for standard genome sequencing and annotation.</title>
        <authorList>
            <consortium name="The Broad Institute Genomics Platform"/>
            <consortium name="The Broad Institute Genome Sequencing Center for Infectious Disease"/>
            <person name="Wu L."/>
            <person name="Ma J."/>
        </authorList>
    </citation>
    <scope>NUCLEOTIDE SEQUENCE [LARGE SCALE GENOMIC DNA]</scope>
    <source>
        <strain evidence="3">CGMCC 4.7455</strain>
    </source>
</reference>
<proteinExistence type="predicted"/>
<gene>
    <name evidence="2" type="ORF">ACFSJS_24500</name>
</gene>
<dbReference type="CDD" id="cd08276">
    <property type="entry name" value="MDR7"/>
    <property type="match status" value="1"/>
</dbReference>
<dbReference type="GO" id="GO:0016491">
    <property type="term" value="F:oxidoreductase activity"/>
    <property type="evidence" value="ECO:0007669"/>
    <property type="project" value="UniProtKB-KW"/>
</dbReference>
<dbReference type="InterPro" id="IPR020843">
    <property type="entry name" value="ER"/>
</dbReference>
<dbReference type="InterPro" id="IPR011032">
    <property type="entry name" value="GroES-like_sf"/>
</dbReference>
<dbReference type="SMART" id="SM00829">
    <property type="entry name" value="PKS_ER"/>
    <property type="match status" value="1"/>
</dbReference>
<dbReference type="Proteomes" id="UP001597365">
    <property type="component" value="Unassembled WGS sequence"/>
</dbReference>
<dbReference type="PANTHER" id="PTHR45033:SF2">
    <property type="entry name" value="ZINC-TYPE ALCOHOL DEHYDROGENASE-LIKE PROTEIN C1773.06C"/>
    <property type="match status" value="1"/>
</dbReference>
<dbReference type="PANTHER" id="PTHR45033">
    <property type="match status" value="1"/>
</dbReference>
<dbReference type="InterPro" id="IPR052711">
    <property type="entry name" value="Zinc_ADH-like"/>
</dbReference>
<dbReference type="SUPFAM" id="SSF50129">
    <property type="entry name" value="GroES-like"/>
    <property type="match status" value="1"/>
</dbReference>
<dbReference type="Pfam" id="PF08240">
    <property type="entry name" value="ADH_N"/>
    <property type="match status" value="1"/>
</dbReference>
<name>A0ABW4PSK6_9ACTN</name>
<comment type="caution">
    <text evidence="2">The sequence shown here is derived from an EMBL/GenBank/DDBJ whole genome shotgun (WGS) entry which is preliminary data.</text>
</comment>
<dbReference type="SUPFAM" id="SSF51735">
    <property type="entry name" value="NAD(P)-binding Rossmann-fold domains"/>
    <property type="match status" value="1"/>
</dbReference>
<evidence type="ECO:0000259" key="1">
    <source>
        <dbReference type="SMART" id="SM00829"/>
    </source>
</evidence>
<dbReference type="InterPro" id="IPR036291">
    <property type="entry name" value="NAD(P)-bd_dom_sf"/>
</dbReference>
<evidence type="ECO:0000313" key="3">
    <source>
        <dbReference type="Proteomes" id="UP001597365"/>
    </source>
</evidence>
<keyword evidence="3" id="KW-1185">Reference proteome</keyword>
<accession>A0ABW4PSK6</accession>
<dbReference type="Gene3D" id="3.40.50.720">
    <property type="entry name" value="NAD(P)-binding Rossmann-like Domain"/>
    <property type="match status" value="1"/>
</dbReference>
<dbReference type="RefSeq" id="WP_380904014.1">
    <property type="nucleotide sequence ID" value="NZ_JBHUFU010000019.1"/>
</dbReference>
<organism evidence="2 3">
    <name type="scientific">Streptomyces desertarenae</name>
    <dbReference type="NCBI Taxonomy" id="2666184"/>
    <lineage>
        <taxon>Bacteria</taxon>
        <taxon>Bacillati</taxon>
        <taxon>Actinomycetota</taxon>
        <taxon>Actinomycetes</taxon>
        <taxon>Kitasatosporales</taxon>
        <taxon>Streptomycetaceae</taxon>
        <taxon>Streptomyces</taxon>
    </lineage>
</organism>
<sequence length="341" mass="35585">MRYYSLPGFTGPQALRLARRDPPRPGPCQVLVRMRAWSLNYRDLLIAYGRYGPGIRPGVVPLSDGAGEVVDRGQAVTRWRPGDRVMGLFLPGWQSGPPGAARLAAALGGSVDGVLAEYVAFDEDAVVAVPGHLDFQEAATLPCAALTAWQAVVELGGLHPGQTVLTLGSGGVSVFALQIAAAGGARVIATSGSDRKLERLAELGAADLVNHARTPGWGHAVAELTGEDAGVDHVIEVGGAGTLRQSVTAVRTGGRISVIGVLSRGDGLSPVPLLRKALTVQGVQVGSAEMFRAMNRALEHRRIRPVVDAVFPFSDAPAAYRHLESARHIGKVVISADGDGG</sequence>
<dbReference type="Pfam" id="PF00107">
    <property type="entry name" value="ADH_zinc_N"/>
    <property type="match status" value="1"/>
</dbReference>
<feature type="domain" description="Enoyl reductase (ER)" evidence="1">
    <location>
        <begin position="11"/>
        <end position="334"/>
    </location>
</feature>
<dbReference type="EMBL" id="JBHUFU010000019">
    <property type="protein sequence ID" value="MFD1832780.1"/>
    <property type="molecule type" value="Genomic_DNA"/>
</dbReference>
<dbReference type="EC" id="1.1.1.-" evidence="2"/>
<protein>
    <submittedName>
        <fullName evidence="2">NAD(P)-dependent alcohol dehydrogenase</fullName>
        <ecNumber evidence="2">1.1.1.-</ecNumber>
    </submittedName>
</protein>
<dbReference type="Gene3D" id="3.90.180.10">
    <property type="entry name" value="Medium-chain alcohol dehydrogenases, catalytic domain"/>
    <property type="match status" value="1"/>
</dbReference>
<dbReference type="InterPro" id="IPR013154">
    <property type="entry name" value="ADH-like_N"/>
</dbReference>
<dbReference type="InterPro" id="IPR013149">
    <property type="entry name" value="ADH-like_C"/>
</dbReference>
<evidence type="ECO:0000313" key="2">
    <source>
        <dbReference type="EMBL" id="MFD1832780.1"/>
    </source>
</evidence>
<keyword evidence="2" id="KW-0560">Oxidoreductase</keyword>